<dbReference type="Proteomes" id="UP000552097">
    <property type="component" value="Unassembled WGS sequence"/>
</dbReference>
<dbReference type="InterPro" id="IPR007537">
    <property type="entry name" value="tRNAHis_GuaTrfase_Thg1"/>
</dbReference>
<evidence type="ECO:0000256" key="10">
    <source>
        <dbReference type="ARBA" id="ARBA00023134"/>
    </source>
</evidence>
<evidence type="ECO:0000256" key="8">
    <source>
        <dbReference type="ARBA" id="ARBA00022741"/>
    </source>
</evidence>
<name>A0A7W9HFC4_9PSEU</name>
<dbReference type="EC" id="2.7.7.79" evidence="3"/>
<accession>A0A7W9HFC4</accession>
<evidence type="ECO:0000256" key="4">
    <source>
        <dbReference type="ARBA" id="ARBA00022679"/>
    </source>
</evidence>
<dbReference type="GO" id="GO:0008193">
    <property type="term" value="F:tRNA guanylyltransferase activity"/>
    <property type="evidence" value="ECO:0007669"/>
    <property type="project" value="UniProtKB-EC"/>
</dbReference>
<dbReference type="PANTHER" id="PTHR12729">
    <property type="entry name" value="TRNA(HIS) GUANYLYLTRANSFERASE-RELATED"/>
    <property type="match status" value="1"/>
</dbReference>
<keyword evidence="6 13" id="KW-0548">Nucleotidyltransferase</keyword>
<evidence type="ECO:0000256" key="6">
    <source>
        <dbReference type="ARBA" id="ARBA00022695"/>
    </source>
</evidence>
<evidence type="ECO:0000259" key="12">
    <source>
        <dbReference type="Pfam" id="PF14413"/>
    </source>
</evidence>
<sequence>MRFTEFEAGQRAREWFHALTVPAGVWMVVRVDGRGFSRFTEERFDKPFDARFSGLMVETAQALLTEFDGRYAYTESDEISVVLHPGHHLFARSVEKIVSISAGIASSAFTHAASEPAHFDSRIWIGAGASDVIDYVSWRQADATRCALNGWCYWTLRKAGASREEATRRLSGTSTADKNEILFEHGINFNELPAWQRRGIGLWWEDHTRTGRDPVREVDVTATRRHVHIERGLPMKDDYRALVTRLIGAP</sequence>
<dbReference type="InterPro" id="IPR025845">
    <property type="entry name" value="Thg1_C_dom"/>
</dbReference>
<evidence type="ECO:0000256" key="9">
    <source>
        <dbReference type="ARBA" id="ARBA00022842"/>
    </source>
</evidence>
<dbReference type="InterPro" id="IPR024956">
    <property type="entry name" value="tRNAHis_GuaTrfase_cat"/>
</dbReference>
<evidence type="ECO:0000313" key="13">
    <source>
        <dbReference type="EMBL" id="MBB5800941.1"/>
    </source>
</evidence>
<dbReference type="Pfam" id="PF04446">
    <property type="entry name" value="Thg1"/>
    <property type="match status" value="1"/>
</dbReference>
<keyword evidence="9" id="KW-0460">Magnesium</keyword>
<dbReference type="PANTHER" id="PTHR12729:SF6">
    <property type="entry name" value="TRNA(HIS) GUANYLYLTRANSFERASE-RELATED"/>
    <property type="match status" value="1"/>
</dbReference>
<evidence type="ECO:0000259" key="11">
    <source>
        <dbReference type="Pfam" id="PF04446"/>
    </source>
</evidence>
<evidence type="ECO:0000256" key="2">
    <source>
        <dbReference type="ARBA" id="ARBA00010113"/>
    </source>
</evidence>
<evidence type="ECO:0000256" key="5">
    <source>
        <dbReference type="ARBA" id="ARBA00022694"/>
    </source>
</evidence>
<dbReference type="GO" id="GO:0000287">
    <property type="term" value="F:magnesium ion binding"/>
    <property type="evidence" value="ECO:0007669"/>
    <property type="project" value="InterPro"/>
</dbReference>
<dbReference type="AlphaFoldDB" id="A0A7W9HFC4"/>
<dbReference type="Pfam" id="PF14413">
    <property type="entry name" value="Thg1C"/>
    <property type="match status" value="1"/>
</dbReference>
<keyword evidence="5" id="KW-0819">tRNA processing</keyword>
<keyword evidence="7" id="KW-0479">Metal-binding</keyword>
<proteinExistence type="inferred from homology"/>
<gene>
    <name evidence="13" type="ORF">F4560_000709</name>
</gene>
<reference evidence="13 14" key="1">
    <citation type="submission" date="2020-08" db="EMBL/GenBank/DDBJ databases">
        <title>Sequencing the genomes of 1000 actinobacteria strains.</title>
        <authorList>
            <person name="Klenk H.-P."/>
        </authorList>
    </citation>
    <scope>NUCLEOTIDE SEQUENCE [LARGE SCALE GENOMIC DNA]</scope>
    <source>
        <strain evidence="13 14">DSM 45486</strain>
    </source>
</reference>
<keyword evidence="10" id="KW-0342">GTP-binding</keyword>
<comment type="caution">
    <text evidence="13">The sequence shown here is derived from an EMBL/GenBank/DDBJ whole genome shotgun (WGS) entry which is preliminary data.</text>
</comment>
<dbReference type="GO" id="GO:0006400">
    <property type="term" value="P:tRNA modification"/>
    <property type="evidence" value="ECO:0007669"/>
    <property type="project" value="InterPro"/>
</dbReference>
<dbReference type="Gene3D" id="3.30.70.3000">
    <property type="match status" value="1"/>
</dbReference>
<comment type="cofactor">
    <cofactor evidence="1">
        <name>Mg(2+)</name>
        <dbReference type="ChEBI" id="CHEBI:18420"/>
    </cofactor>
</comment>
<evidence type="ECO:0000313" key="14">
    <source>
        <dbReference type="Proteomes" id="UP000552097"/>
    </source>
</evidence>
<evidence type="ECO:0000256" key="3">
    <source>
        <dbReference type="ARBA" id="ARBA00012511"/>
    </source>
</evidence>
<evidence type="ECO:0000256" key="7">
    <source>
        <dbReference type="ARBA" id="ARBA00022723"/>
    </source>
</evidence>
<keyword evidence="14" id="KW-1185">Reference proteome</keyword>
<dbReference type="EMBL" id="JACHMO010000001">
    <property type="protein sequence ID" value="MBB5800941.1"/>
    <property type="molecule type" value="Genomic_DNA"/>
</dbReference>
<dbReference type="InterPro" id="IPR038469">
    <property type="entry name" value="tRNAHis_GuaTrfase_Thg1_sf"/>
</dbReference>
<keyword evidence="8" id="KW-0547">Nucleotide-binding</keyword>
<keyword evidence="4 13" id="KW-0808">Transferase</keyword>
<dbReference type="GO" id="GO:0005525">
    <property type="term" value="F:GTP binding"/>
    <property type="evidence" value="ECO:0007669"/>
    <property type="project" value="UniProtKB-KW"/>
</dbReference>
<evidence type="ECO:0000256" key="1">
    <source>
        <dbReference type="ARBA" id="ARBA00001946"/>
    </source>
</evidence>
<protein>
    <recommendedName>
        <fullName evidence="3">tRNA(His) guanylyltransferase</fullName>
        <ecNumber evidence="3">2.7.7.79</ecNumber>
    </recommendedName>
</protein>
<dbReference type="RefSeq" id="WP_184916130.1">
    <property type="nucleotide sequence ID" value="NZ_JACHMO010000001.1"/>
</dbReference>
<organism evidence="13 14">
    <name type="scientific">Saccharothrix ecbatanensis</name>
    <dbReference type="NCBI Taxonomy" id="1105145"/>
    <lineage>
        <taxon>Bacteria</taxon>
        <taxon>Bacillati</taxon>
        <taxon>Actinomycetota</taxon>
        <taxon>Actinomycetes</taxon>
        <taxon>Pseudonocardiales</taxon>
        <taxon>Pseudonocardiaceae</taxon>
        <taxon>Saccharothrix</taxon>
    </lineage>
</organism>
<feature type="domain" description="tRNAHis guanylyltransferase catalytic" evidence="11">
    <location>
        <begin position="16"/>
        <end position="123"/>
    </location>
</feature>
<feature type="domain" description="Thg1 C-terminal" evidence="12">
    <location>
        <begin position="132"/>
        <end position="217"/>
    </location>
</feature>
<comment type="similarity">
    <text evidence="2">Belongs to the tRNA(His) guanylyltransferase family.</text>
</comment>